<evidence type="ECO:0000313" key="1">
    <source>
        <dbReference type="EMBL" id="RPA78058.1"/>
    </source>
</evidence>
<evidence type="ECO:0000313" key="2">
    <source>
        <dbReference type="Proteomes" id="UP000275078"/>
    </source>
</evidence>
<keyword evidence="2" id="KW-1185">Reference proteome</keyword>
<protein>
    <submittedName>
        <fullName evidence="1">Uncharacterized protein</fullName>
    </submittedName>
</protein>
<sequence>MHCTGTRTMTIFSQTQYLLGPLSCPADISDLILPTNIPKRPTKPRSNSEIFPNMSTLASAYRVDRNPKSNPIFPCISSTFCSLYTTPTPVSLPERSTETYRYLSPVFPLAIITLNQQHLTLQPPSQQLFSQQHLHGATPPTLSQPSTLKLLMQRYNPQPNHNLQSPAYPPSHSPPAWFASCAIFAGRRDSIVSGSPQLMVLVGCR</sequence>
<name>A0A3N4I015_ASCIM</name>
<dbReference type="EMBL" id="ML119716">
    <property type="protein sequence ID" value="RPA78058.1"/>
    <property type="molecule type" value="Genomic_DNA"/>
</dbReference>
<dbReference type="AlphaFoldDB" id="A0A3N4I015"/>
<dbReference type="Proteomes" id="UP000275078">
    <property type="component" value="Unassembled WGS sequence"/>
</dbReference>
<proteinExistence type="predicted"/>
<reference evidence="1 2" key="1">
    <citation type="journal article" date="2018" name="Nat. Ecol. Evol.">
        <title>Pezizomycetes genomes reveal the molecular basis of ectomycorrhizal truffle lifestyle.</title>
        <authorList>
            <person name="Murat C."/>
            <person name="Payen T."/>
            <person name="Noel B."/>
            <person name="Kuo A."/>
            <person name="Morin E."/>
            <person name="Chen J."/>
            <person name="Kohler A."/>
            <person name="Krizsan K."/>
            <person name="Balestrini R."/>
            <person name="Da Silva C."/>
            <person name="Montanini B."/>
            <person name="Hainaut M."/>
            <person name="Levati E."/>
            <person name="Barry K.W."/>
            <person name="Belfiori B."/>
            <person name="Cichocki N."/>
            <person name="Clum A."/>
            <person name="Dockter R.B."/>
            <person name="Fauchery L."/>
            <person name="Guy J."/>
            <person name="Iotti M."/>
            <person name="Le Tacon F."/>
            <person name="Lindquist E.A."/>
            <person name="Lipzen A."/>
            <person name="Malagnac F."/>
            <person name="Mello A."/>
            <person name="Molinier V."/>
            <person name="Miyauchi S."/>
            <person name="Poulain J."/>
            <person name="Riccioni C."/>
            <person name="Rubini A."/>
            <person name="Sitrit Y."/>
            <person name="Splivallo R."/>
            <person name="Traeger S."/>
            <person name="Wang M."/>
            <person name="Zifcakova L."/>
            <person name="Wipf D."/>
            <person name="Zambonelli A."/>
            <person name="Paolocci F."/>
            <person name="Nowrousian M."/>
            <person name="Ottonello S."/>
            <person name="Baldrian P."/>
            <person name="Spatafora J.W."/>
            <person name="Henrissat B."/>
            <person name="Nagy L.G."/>
            <person name="Aury J.M."/>
            <person name="Wincker P."/>
            <person name="Grigoriev I.V."/>
            <person name="Bonfante P."/>
            <person name="Martin F.M."/>
        </authorList>
    </citation>
    <scope>NUCLEOTIDE SEQUENCE [LARGE SCALE GENOMIC DNA]</scope>
    <source>
        <strain evidence="1 2">RN42</strain>
    </source>
</reference>
<gene>
    <name evidence="1" type="ORF">BJ508DRAFT_160846</name>
</gene>
<accession>A0A3N4I015</accession>
<organism evidence="1 2">
    <name type="scientific">Ascobolus immersus RN42</name>
    <dbReference type="NCBI Taxonomy" id="1160509"/>
    <lineage>
        <taxon>Eukaryota</taxon>
        <taxon>Fungi</taxon>
        <taxon>Dikarya</taxon>
        <taxon>Ascomycota</taxon>
        <taxon>Pezizomycotina</taxon>
        <taxon>Pezizomycetes</taxon>
        <taxon>Pezizales</taxon>
        <taxon>Ascobolaceae</taxon>
        <taxon>Ascobolus</taxon>
    </lineage>
</organism>